<feature type="region of interest" description="Disordered" evidence="1">
    <location>
        <begin position="117"/>
        <end position="142"/>
    </location>
</feature>
<dbReference type="AlphaFoldDB" id="A0AAV0X5P8"/>
<feature type="region of interest" description="Disordered" evidence="1">
    <location>
        <begin position="248"/>
        <end position="269"/>
    </location>
</feature>
<evidence type="ECO:0000256" key="2">
    <source>
        <dbReference type="SAM" id="SignalP"/>
    </source>
</evidence>
<sequence>MVWLNLSILIATTGQWLVYRDIVSAAEAFAGHDELYDNGYGSADNDRSDVRYFQKQIDNIMTVSSIGRPTVEHTLGAVPTVTTSRSRLSAGFFKQHRPNAIDKKHAERRRFTHRPKDVTVGRGAGGSKNVTSNDYIDDGGPKTTKSTAAARILFGTENECVSTNPGRACVCYMTDFLDLICQRLDEAAVSGDDDEDETAALRCRSFKPVPEAFVIYPGTAAGGDVTSTDTADAAVVPTHDSADVMVERNDGKRGGRGRGGVGDKKAVAPTGKEIDFDKVVSYQLEKSSDGKQQTQT</sequence>
<evidence type="ECO:0000256" key="1">
    <source>
        <dbReference type="SAM" id="MobiDB-lite"/>
    </source>
</evidence>
<feature type="chain" id="PRO_5043393078" evidence="2">
    <location>
        <begin position="16"/>
        <end position="296"/>
    </location>
</feature>
<dbReference type="EMBL" id="CARXXK010000003">
    <property type="protein sequence ID" value="CAI6363056.1"/>
    <property type="molecule type" value="Genomic_DNA"/>
</dbReference>
<dbReference type="Proteomes" id="UP001160148">
    <property type="component" value="Unassembled WGS sequence"/>
</dbReference>
<gene>
    <name evidence="3" type="ORF">MEUPH1_LOCUS18062</name>
</gene>
<proteinExistence type="predicted"/>
<feature type="signal peptide" evidence="2">
    <location>
        <begin position="1"/>
        <end position="15"/>
    </location>
</feature>
<evidence type="ECO:0000313" key="3">
    <source>
        <dbReference type="EMBL" id="CAI6363056.1"/>
    </source>
</evidence>
<protein>
    <submittedName>
        <fullName evidence="3">Uncharacterized protein</fullName>
    </submittedName>
</protein>
<organism evidence="3 4">
    <name type="scientific">Macrosiphum euphorbiae</name>
    <name type="common">potato aphid</name>
    <dbReference type="NCBI Taxonomy" id="13131"/>
    <lineage>
        <taxon>Eukaryota</taxon>
        <taxon>Metazoa</taxon>
        <taxon>Ecdysozoa</taxon>
        <taxon>Arthropoda</taxon>
        <taxon>Hexapoda</taxon>
        <taxon>Insecta</taxon>
        <taxon>Pterygota</taxon>
        <taxon>Neoptera</taxon>
        <taxon>Paraneoptera</taxon>
        <taxon>Hemiptera</taxon>
        <taxon>Sternorrhyncha</taxon>
        <taxon>Aphidomorpha</taxon>
        <taxon>Aphidoidea</taxon>
        <taxon>Aphididae</taxon>
        <taxon>Macrosiphini</taxon>
        <taxon>Macrosiphum</taxon>
    </lineage>
</organism>
<reference evidence="3 4" key="1">
    <citation type="submission" date="2023-01" db="EMBL/GenBank/DDBJ databases">
        <authorList>
            <person name="Whitehead M."/>
        </authorList>
    </citation>
    <scope>NUCLEOTIDE SEQUENCE [LARGE SCALE GENOMIC DNA]</scope>
</reference>
<accession>A0AAV0X5P8</accession>
<name>A0AAV0X5P8_9HEMI</name>
<keyword evidence="2" id="KW-0732">Signal</keyword>
<comment type="caution">
    <text evidence="3">The sequence shown here is derived from an EMBL/GenBank/DDBJ whole genome shotgun (WGS) entry which is preliminary data.</text>
</comment>
<keyword evidence="4" id="KW-1185">Reference proteome</keyword>
<evidence type="ECO:0000313" key="4">
    <source>
        <dbReference type="Proteomes" id="UP001160148"/>
    </source>
</evidence>